<comment type="caution">
    <text evidence="3">The sequence shown here is derived from an EMBL/GenBank/DDBJ whole genome shotgun (WGS) entry which is preliminary data.</text>
</comment>
<accession>A0A1G2RB86</accession>
<sequence>MRGLFQNTLLNIVFPKFCLNCKKEGDYLCQDCQGLTGILEYRFCLCEKASRLIKEEKCNRCRRNRRLDGLYFALPYQNAIVKNLIRQFKYEPFAQELADTITSLIINHFQLLGKEMKNFSEFLLIPVPLTRRRLRWRGFNQAEEISKKLAGFLDASLTNNILMKIKETQHQADLSGKDRWENVKGVFAVSNREKIKNKNILLMDDVYTTGATMEECAKSLKENGARSVWGIVAARG</sequence>
<evidence type="ECO:0000256" key="1">
    <source>
        <dbReference type="ARBA" id="ARBA00008007"/>
    </source>
</evidence>
<organism evidence="3 4">
    <name type="scientific">Candidatus Wildermuthbacteria bacterium RIFCSPHIGHO2_12_FULL_40_12</name>
    <dbReference type="NCBI Taxonomy" id="1802457"/>
    <lineage>
        <taxon>Bacteria</taxon>
        <taxon>Candidatus Wildermuthiibacteriota</taxon>
    </lineage>
</organism>
<dbReference type="EMBL" id="MHUC01000040">
    <property type="protein sequence ID" value="OHA69997.1"/>
    <property type="molecule type" value="Genomic_DNA"/>
</dbReference>
<proteinExistence type="inferred from homology"/>
<dbReference type="PANTHER" id="PTHR47505:SF1">
    <property type="entry name" value="DNA UTILIZATION PROTEIN YHGH"/>
    <property type="match status" value="1"/>
</dbReference>
<evidence type="ECO:0000313" key="4">
    <source>
        <dbReference type="Proteomes" id="UP000177078"/>
    </source>
</evidence>
<dbReference type="InterPro" id="IPR051910">
    <property type="entry name" value="ComF/GntX_DNA_util-trans"/>
</dbReference>
<dbReference type="InterPro" id="IPR029057">
    <property type="entry name" value="PRTase-like"/>
</dbReference>
<dbReference type="PANTHER" id="PTHR47505">
    <property type="entry name" value="DNA UTILIZATION PROTEIN YHGH"/>
    <property type="match status" value="1"/>
</dbReference>
<comment type="similarity">
    <text evidence="1">Belongs to the ComF/GntX family.</text>
</comment>
<dbReference type="CDD" id="cd06223">
    <property type="entry name" value="PRTases_typeI"/>
    <property type="match status" value="1"/>
</dbReference>
<name>A0A1G2RB86_9BACT</name>
<dbReference type="STRING" id="1802457.A3F15_01685"/>
<evidence type="ECO:0000313" key="3">
    <source>
        <dbReference type="EMBL" id="OHA69997.1"/>
    </source>
</evidence>
<reference evidence="3 4" key="1">
    <citation type="journal article" date="2016" name="Nat. Commun.">
        <title>Thousands of microbial genomes shed light on interconnected biogeochemical processes in an aquifer system.</title>
        <authorList>
            <person name="Anantharaman K."/>
            <person name="Brown C.T."/>
            <person name="Hug L.A."/>
            <person name="Sharon I."/>
            <person name="Castelle C.J."/>
            <person name="Probst A.J."/>
            <person name="Thomas B.C."/>
            <person name="Singh A."/>
            <person name="Wilkins M.J."/>
            <person name="Karaoz U."/>
            <person name="Brodie E.L."/>
            <person name="Williams K.H."/>
            <person name="Hubbard S.S."/>
            <person name="Banfield J.F."/>
        </authorList>
    </citation>
    <scope>NUCLEOTIDE SEQUENCE [LARGE SCALE GENOMIC DNA]</scope>
</reference>
<dbReference type="SUPFAM" id="SSF53271">
    <property type="entry name" value="PRTase-like"/>
    <property type="match status" value="1"/>
</dbReference>
<gene>
    <name evidence="3" type="ORF">A3F15_01685</name>
</gene>
<protein>
    <recommendedName>
        <fullName evidence="2">Phosphoribosyltransferase domain-containing protein</fullName>
    </recommendedName>
</protein>
<evidence type="ECO:0000259" key="2">
    <source>
        <dbReference type="Pfam" id="PF00156"/>
    </source>
</evidence>
<dbReference type="AlphaFoldDB" id="A0A1G2RB86"/>
<dbReference type="Proteomes" id="UP000177078">
    <property type="component" value="Unassembled WGS sequence"/>
</dbReference>
<dbReference type="Pfam" id="PF00156">
    <property type="entry name" value="Pribosyltran"/>
    <property type="match status" value="1"/>
</dbReference>
<feature type="domain" description="Phosphoribosyltransferase" evidence="2">
    <location>
        <begin position="178"/>
        <end position="228"/>
    </location>
</feature>
<dbReference type="InterPro" id="IPR000836">
    <property type="entry name" value="PRTase_dom"/>
</dbReference>
<dbReference type="Gene3D" id="3.40.50.2020">
    <property type="match status" value="1"/>
</dbReference>